<dbReference type="EMBL" id="GBXM01056167">
    <property type="protein sequence ID" value="JAH52410.1"/>
    <property type="molecule type" value="Transcribed_RNA"/>
</dbReference>
<sequence length="12" mass="1381">MLLFTLTKITIS</sequence>
<accession>A0A0E9THN5</accession>
<protein>
    <submittedName>
        <fullName evidence="1">Uncharacterized protein</fullName>
    </submittedName>
</protein>
<evidence type="ECO:0000313" key="1">
    <source>
        <dbReference type="EMBL" id="JAH52410.1"/>
    </source>
</evidence>
<name>A0A0E9THN5_ANGAN</name>
<organism evidence="1">
    <name type="scientific">Anguilla anguilla</name>
    <name type="common">European freshwater eel</name>
    <name type="synonym">Muraena anguilla</name>
    <dbReference type="NCBI Taxonomy" id="7936"/>
    <lineage>
        <taxon>Eukaryota</taxon>
        <taxon>Metazoa</taxon>
        <taxon>Chordata</taxon>
        <taxon>Craniata</taxon>
        <taxon>Vertebrata</taxon>
        <taxon>Euteleostomi</taxon>
        <taxon>Actinopterygii</taxon>
        <taxon>Neopterygii</taxon>
        <taxon>Teleostei</taxon>
        <taxon>Anguilliformes</taxon>
        <taxon>Anguillidae</taxon>
        <taxon>Anguilla</taxon>
    </lineage>
</organism>
<reference evidence="1" key="1">
    <citation type="submission" date="2014-11" db="EMBL/GenBank/DDBJ databases">
        <authorList>
            <person name="Amaro Gonzalez C."/>
        </authorList>
    </citation>
    <scope>NUCLEOTIDE SEQUENCE</scope>
</reference>
<proteinExistence type="predicted"/>
<reference evidence="1" key="2">
    <citation type="journal article" date="2015" name="Fish Shellfish Immunol.">
        <title>Early steps in the European eel (Anguilla anguilla)-Vibrio vulnificus interaction in the gills: Role of the RtxA13 toxin.</title>
        <authorList>
            <person name="Callol A."/>
            <person name="Pajuelo D."/>
            <person name="Ebbesson L."/>
            <person name="Teles M."/>
            <person name="MacKenzie S."/>
            <person name="Amaro C."/>
        </authorList>
    </citation>
    <scope>NUCLEOTIDE SEQUENCE</scope>
</reference>